<reference evidence="2" key="1">
    <citation type="submission" date="2018-05" db="EMBL/GenBank/DDBJ databases">
        <authorList>
            <person name="Lanie J.A."/>
            <person name="Ng W.-L."/>
            <person name="Kazmierczak K.M."/>
            <person name="Andrzejewski T.M."/>
            <person name="Davidsen T.M."/>
            <person name="Wayne K.J."/>
            <person name="Tettelin H."/>
            <person name="Glass J.I."/>
            <person name="Rusch D."/>
            <person name="Podicherti R."/>
            <person name="Tsui H.-C.T."/>
            <person name="Winkler M.E."/>
        </authorList>
    </citation>
    <scope>NUCLEOTIDE SEQUENCE</scope>
</reference>
<dbReference type="PANTHER" id="PTHR48090">
    <property type="entry name" value="UNDECAPRENYL-PHOSPHATE 4-DEOXY-4-FORMAMIDO-L-ARABINOSE TRANSFERASE-RELATED"/>
    <property type="match status" value="1"/>
</dbReference>
<evidence type="ECO:0000259" key="1">
    <source>
        <dbReference type="Pfam" id="PF00535"/>
    </source>
</evidence>
<feature type="domain" description="Glycosyltransferase 2-like" evidence="1">
    <location>
        <begin position="7"/>
        <end position="175"/>
    </location>
</feature>
<dbReference type="Gene3D" id="3.90.550.10">
    <property type="entry name" value="Spore Coat Polysaccharide Biosynthesis Protein SpsA, Chain A"/>
    <property type="match status" value="1"/>
</dbReference>
<proteinExistence type="predicted"/>
<organism evidence="2">
    <name type="scientific">marine metagenome</name>
    <dbReference type="NCBI Taxonomy" id="408172"/>
    <lineage>
        <taxon>unclassified sequences</taxon>
        <taxon>metagenomes</taxon>
        <taxon>ecological metagenomes</taxon>
    </lineage>
</organism>
<dbReference type="PANTHER" id="PTHR48090:SF7">
    <property type="entry name" value="RFBJ PROTEIN"/>
    <property type="match status" value="1"/>
</dbReference>
<dbReference type="SUPFAM" id="SSF53448">
    <property type="entry name" value="Nucleotide-diphospho-sugar transferases"/>
    <property type="match status" value="1"/>
</dbReference>
<sequence>MGRPENSIIIPVYNERENIASTAAGIVAVLGEQAAGTEILFVDDDSPDGTAAEIVEVGQTIPQVRLVQHGRKEGIGAAHNCGYQAAKGRLIFCMDADLSQSPADLLRFKHALDSGSDVVVGSRYLDGGAQSGKSLARDYGSRGMNIATHFLLGIPLTDATHTFRAFRREVFQKIGTCLNDKGHPGFQIQFIFFAIRYGFRVTEIPVQFVERRPDQGVSKLSIRREIPGFAKVVGRLFAARLRLALLPNPRPSETSGLH</sequence>
<evidence type="ECO:0000313" key="2">
    <source>
        <dbReference type="EMBL" id="SVA21569.1"/>
    </source>
</evidence>
<protein>
    <recommendedName>
        <fullName evidence="1">Glycosyltransferase 2-like domain-containing protein</fullName>
    </recommendedName>
</protein>
<accession>A0A381U0D5</accession>
<dbReference type="EMBL" id="UINC01005475">
    <property type="protein sequence ID" value="SVA21569.1"/>
    <property type="molecule type" value="Genomic_DNA"/>
</dbReference>
<dbReference type="InterPro" id="IPR029044">
    <property type="entry name" value="Nucleotide-diphossugar_trans"/>
</dbReference>
<dbReference type="InterPro" id="IPR050256">
    <property type="entry name" value="Glycosyltransferase_2"/>
</dbReference>
<dbReference type="Pfam" id="PF00535">
    <property type="entry name" value="Glycos_transf_2"/>
    <property type="match status" value="1"/>
</dbReference>
<gene>
    <name evidence="2" type="ORF">METZ01_LOCUS74423</name>
</gene>
<dbReference type="InterPro" id="IPR001173">
    <property type="entry name" value="Glyco_trans_2-like"/>
</dbReference>
<dbReference type="AlphaFoldDB" id="A0A381U0D5"/>
<name>A0A381U0D5_9ZZZZ</name>